<keyword evidence="3" id="KW-1185">Reference proteome</keyword>
<dbReference type="AlphaFoldDB" id="A0A2T4JXH8"/>
<comment type="caution">
    <text evidence="2">The sequence shown here is derived from an EMBL/GenBank/DDBJ whole genome shotgun (WGS) entry which is preliminary data.</text>
</comment>
<accession>A0A2T4JXH8</accession>
<evidence type="ECO:0000313" key="2">
    <source>
        <dbReference type="EMBL" id="PTE22497.1"/>
    </source>
</evidence>
<name>A0A2T4JXH8_9RHOB</name>
<proteinExistence type="predicted"/>
<feature type="region of interest" description="Disordered" evidence="1">
    <location>
        <begin position="231"/>
        <end position="269"/>
    </location>
</feature>
<protein>
    <submittedName>
        <fullName evidence="2">Uncharacterized protein</fullName>
    </submittedName>
</protein>
<sequence>MRTAADYFERVILFARRGSQLSAEAEERFLEIHTALESEASDATPTKHAKIRTFLSKHGLSDLLHAANRCLDEANAFPAHGAAAFRLRRKAVVLALLLNGVDRQGDLSEFRIGREIVRQKDGLWRAEFRQAKTRGRKDLGPYWPITSRMIDLHVLAGRPEWLVAARLEELDGANLVGLEDGAFSTYHPAAAQRCCRRSSEYPGTSCARLLPTLCASTGPMPLGLRRPCSGTGRAGCKAPTARAFGRPRLSRSTTRPSSSLRAAAEAGES</sequence>
<dbReference type="Proteomes" id="UP000241010">
    <property type="component" value="Unassembled WGS sequence"/>
</dbReference>
<feature type="compositionally biased region" description="Low complexity" evidence="1">
    <location>
        <begin position="246"/>
        <end position="261"/>
    </location>
</feature>
<evidence type="ECO:0000256" key="1">
    <source>
        <dbReference type="SAM" id="MobiDB-lite"/>
    </source>
</evidence>
<organism evidence="2 3">
    <name type="scientific">Cereibacter changlensis JA139</name>
    <dbReference type="NCBI Taxonomy" id="1188249"/>
    <lineage>
        <taxon>Bacteria</taxon>
        <taxon>Pseudomonadati</taxon>
        <taxon>Pseudomonadota</taxon>
        <taxon>Alphaproteobacteria</taxon>
        <taxon>Rhodobacterales</taxon>
        <taxon>Paracoccaceae</taxon>
        <taxon>Cereibacter</taxon>
    </lineage>
</organism>
<reference evidence="2 3" key="1">
    <citation type="submission" date="2018-03" db="EMBL/GenBank/DDBJ databases">
        <title>Cereibacter changlensis.</title>
        <authorList>
            <person name="Meyer T.E."/>
            <person name="Miller S."/>
            <person name="Lodha T."/>
            <person name="Gandham S."/>
            <person name="Chintalapati S."/>
            <person name="Chintalapati V.R."/>
        </authorList>
    </citation>
    <scope>NUCLEOTIDE SEQUENCE [LARGE SCALE GENOMIC DNA]</scope>
    <source>
        <strain evidence="2 3">JA139</strain>
    </source>
</reference>
<gene>
    <name evidence="2" type="ORF">C5F48_06995</name>
</gene>
<dbReference type="EMBL" id="PZKG01000021">
    <property type="protein sequence ID" value="PTE22497.1"/>
    <property type="molecule type" value="Genomic_DNA"/>
</dbReference>
<evidence type="ECO:0000313" key="3">
    <source>
        <dbReference type="Proteomes" id="UP000241010"/>
    </source>
</evidence>